<dbReference type="Gene3D" id="2.60.120.590">
    <property type="entry name" value="Alpha-ketoglutarate-dependent dioxygenase AlkB-like"/>
    <property type="match status" value="1"/>
</dbReference>
<keyword evidence="4" id="KW-1185">Reference proteome</keyword>
<dbReference type="Proteomes" id="UP000697127">
    <property type="component" value="Unassembled WGS sequence"/>
</dbReference>
<dbReference type="OrthoDB" id="69964at2759"/>
<organism evidence="3 4">
    <name type="scientific">Pichia californica</name>
    <dbReference type="NCBI Taxonomy" id="460514"/>
    <lineage>
        <taxon>Eukaryota</taxon>
        <taxon>Fungi</taxon>
        <taxon>Dikarya</taxon>
        <taxon>Ascomycota</taxon>
        <taxon>Saccharomycotina</taxon>
        <taxon>Pichiomycetes</taxon>
        <taxon>Pichiales</taxon>
        <taxon>Pichiaceae</taxon>
        <taxon>Pichia</taxon>
    </lineage>
</organism>
<comment type="caution">
    <text evidence="3">The sequence shown here is derived from an EMBL/GenBank/DDBJ whole genome shotgun (WGS) entry which is preliminary data.</text>
</comment>
<dbReference type="Pfam" id="PF00501">
    <property type="entry name" value="AMP-binding"/>
    <property type="match status" value="2"/>
</dbReference>
<dbReference type="PROSITE" id="PS51471">
    <property type="entry name" value="FE2OG_OXY"/>
    <property type="match status" value="1"/>
</dbReference>
<dbReference type="InterPro" id="IPR000873">
    <property type="entry name" value="AMP-dep_synth/lig_dom"/>
</dbReference>
<dbReference type="InterPro" id="IPR027450">
    <property type="entry name" value="AlkB-like"/>
</dbReference>
<sequence>MDFTVPKDVSPELDLMLTRLAKDFHDGYLTEKGYIKKRIELLGAVPPPSSSIAENTHNSESSSDILRPSTTRQSTIISDRISDDFFRPGHAFTQSIDAASSSAQQPISYDDQFLEKYHNLNNNYESNIRKELQKPLDPRDVSSHVENSNEFDNLAMILRKRAKLYEKEPALLVIDDKGKESKVITWDKLYYRAEKIAQQINNKAALYPGDRVCLIYQNVEIIDFMVALYGCFLSGVVAVPLPSSMPTKELQSVMRDTQSHLCLMSDSVYKFFEKQGKQLKTLLWPKGMAVWKTSDMGTYKPSKKDGDPPLKISDLAYIDYTKGSSGELRGVVMSHRTIINQMKMMDKIFSTSPNINTPLIRSTLKSTRPKNNLLSTLDVRGSIGLIFSMLFSVYTGNLFIWLQNKTAETPGLYANILSSYKISITLTDYYTLKSVVFNYQSFPQYTRTFSKKKVDLSPLCWCLIDTPTVDCEFNDVLSDRWLKPLNNKKSKRIVAPILTLSEHGGSIISMRDWYGNEDQLGCIFNKSSNLQSLDEFGDDDNVDKLSEILIDKESLSTNSVNVINDSPSSYTISESTASSNYLRVGAFGYPLPDATLALVNPESKVLSGVLEVGEIWVDSNCISGGYWGLPEETESIFQAECSDYEGILSLKFVRTELLGFIYNGKIYVLGLYEDRINQRVTWYDQYLEMNEDTANQSKQHNRSKSVNSESDNNSFHEMMKKKYLNYDKLDLTKNLSNRFIYKYHYSNHLVRTLARSLPYFKDCAFFNLKVNDEYVPVGIMESGLSTTKSESAQVELQSMLTEAFKLLEKHHNVRLFFFIVTKIGALSRTLKSGRLEIANTLTKRRFLEGRLPSVYVSFKPYNSLGSIYHGDDLTGGIWSPYSASIRNDMLSYSDYQSSGLDERDSSIDDRFHINLADFDNPIKLLEYRANKQSDELAYAQLDGISAKESKQTTWKKFESKVFTICAYILEKKILSAGDYVILCYPLCEDFISCLFACLMAGFVIIPIPTIGKDMKSMDEDAETFATVIKDYNAKAIFVNNETESMLKNKPFSNKLSLAAAKKNVVVPKLRNTSKHSKTSSTGKSTYKRMEHYAQNKSSKKNSDVCMVWINVSTDNAYTGVELTYMNIMKMCLSLKETCQMAATSPIIGCANYCSGLGFLQSSIMGVYLGVTSYLMSPNDYRLNTSVFFQSVEKFKIENVYLTGRMFTYALNKNSLVKVNLKNMKNLILTWSDERADPRLLTKYNEQLVLSNIKSKVISNVYDNKMNPMISTRSFLSFPPVVLWLDPSGLSQGYISIVNPKDSINAVPVVDSGIVSVNTEVIIVNPQSEELCKIGEFGEIWVSSKSTVNGFAGKDNNATNKEFLRGKLNNREGTYMRTGDFGFLHTVTKNTDRNKMIEMQLLFTLGKIDETFDYCGLQFFAKDIEQCMESFAGISKCCIFKAGEYTVLIAATSTQRSLSTVTPLMILKLLNQFKIVIDIILFADIEDMPVSRYGSIQRSLIVRKWMNKSMKIKETYGVSYGENEMIKAVKMQQWFTEDQPQQTENEILESKTEHEPMKFEVLKNLPEKSSLITQKDIKQHATAKKRTLDDAIGAQSPIEIIAKISKPNSSSLTDRTITLYTKQEIENALPNVRIFKNFLPKGLSDKVLDSVMQQKLLFKAKQFYIAGNLCKSSQMTVCFSEDGRMDYDPVYKTDDTKPIKMTDEMNQCRSYVDEKMNEVLKEIYGDKSIDKNEKPKFIRTENWRSNFCIGNYFPNNKSHLDWHTDKLTNIGPLPAIASLSVGATRIFRLRRSNPTNSAIYNIPLAHNTMLIMLPSTQELFKHCVPTLKDSLVKSHPIVGESRFSLTFRMAYPPLENKKVYCDICQKQMILRRLFKGPDIGYYYWQCMGSFKGRSCKGFKYAKFDDSGEFSTSTRINATRWLSPLENDLLIK</sequence>
<dbReference type="InterPro" id="IPR025110">
    <property type="entry name" value="AMP-bd_C"/>
</dbReference>
<feature type="region of interest" description="Disordered" evidence="1">
    <location>
        <begin position="48"/>
        <end position="73"/>
    </location>
</feature>
<dbReference type="GO" id="GO:0005829">
    <property type="term" value="C:cytosol"/>
    <property type="evidence" value="ECO:0007669"/>
    <property type="project" value="TreeGrafter"/>
</dbReference>
<dbReference type="SUPFAM" id="SSF51197">
    <property type="entry name" value="Clavaminate synthase-like"/>
    <property type="match status" value="1"/>
</dbReference>
<accession>A0A9P7BF26</accession>
<evidence type="ECO:0000313" key="3">
    <source>
        <dbReference type="EMBL" id="KAG0690047.1"/>
    </source>
</evidence>
<dbReference type="Pfam" id="PF24919">
    <property type="entry name" value="Mug62"/>
    <property type="match status" value="1"/>
</dbReference>
<evidence type="ECO:0000259" key="2">
    <source>
        <dbReference type="PROSITE" id="PS51471"/>
    </source>
</evidence>
<evidence type="ECO:0000256" key="1">
    <source>
        <dbReference type="SAM" id="MobiDB-lite"/>
    </source>
</evidence>
<dbReference type="Gene3D" id="3.40.50.12780">
    <property type="entry name" value="N-terminal domain of ligase-like"/>
    <property type="match status" value="2"/>
</dbReference>
<feature type="region of interest" description="Disordered" evidence="1">
    <location>
        <begin position="693"/>
        <end position="712"/>
    </location>
</feature>
<dbReference type="SUPFAM" id="SSF56801">
    <property type="entry name" value="Acetyl-CoA synthetase-like"/>
    <property type="match status" value="2"/>
</dbReference>
<gene>
    <name evidence="3" type="ORF">C6P40_003943</name>
</gene>
<dbReference type="PANTHER" id="PTHR22754:SF32">
    <property type="entry name" value="DISCO-INTERACTING PROTEIN 2"/>
    <property type="match status" value="1"/>
</dbReference>
<dbReference type="Pfam" id="PF23024">
    <property type="entry name" value="AMP-dom_DIP2-like"/>
    <property type="match status" value="1"/>
</dbReference>
<dbReference type="EMBL" id="PUHW01000048">
    <property type="protein sequence ID" value="KAG0690047.1"/>
    <property type="molecule type" value="Genomic_DNA"/>
</dbReference>
<feature type="compositionally biased region" description="Polar residues" evidence="1">
    <location>
        <begin position="50"/>
        <end position="73"/>
    </location>
</feature>
<protein>
    <recommendedName>
        <fullName evidence="2">Fe2OG dioxygenase domain-containing protein</fullName>
    </recommendedName>
</protein>
<feature type="domain" description="Fe2OG dioxygenase" evidence="2">
    <location>
        <begin position="1743"/>
        <end position="1850"/>
    </location>
</feature>
<dbReference type="InterPro" id="IPR042099">
    <property type="entry name" value="ANL_N_sf"/>
</dbReference>
<dbReference type="InterPro" id="IPR056881">
    <property type="entry name" value="Mug62_dom"/>
</dbReference>
<dbReference type="InterPro" id="IPR005123">
    <property type="entry name" value="Oxoglu/Fe-dep_dioxygenase_dom"/>
</dbReference>
<dbReference type="Pfam" id="PF13532">
    <property type="entry name" value="2OG-FeII_Oxy_2"/>
    <property type="match status" value="1"/>
</dbReference>
<dbReference type="PANTHER" id="PTHR22754">
    <property type="entry name" value="DISCO-INTERACTING PROTEIN 2 DIP2 -RELATED"/>
    <property type="match status" value="1"/>
</dbReference>
<evidence type="ECO:0000313" key="4">
    <source>
        <dbReference type="Proteomes" id="UP000697127"/>
    </source>
</evidence>
<proteinExistence type="predicted"/>
<dbReference type="InterPro" id="IPR037151">
    <property type="entry name" value="AlkB-like_sf"/>
</dbReference>
<name>A0A9P7BF26_9ASCO</name>
<reference evidence="3" key="1">
    <citation type="submission" date="2020-11" db="EMBL/GenBank/DDBJ databases">
        <title>Kefir isolates.</title>
        <authorList>
            <person name="Marcisauskas S."/>
            <person name="Kim Y."/>
            <person name="Blasche S."/>
        </authorList>
    </citation>
    <scope>NUCLEOTIDE SEQUENCE</scope>
    <source>
        <strain evidence="3">Olga-1</strain>
    </source>
</reference>